<organism evidence="2 3">
    <name type="scientific">Streptomyces longisporus</name>
    <dbReference type="NCBI Taxonomy" id="1948"/>
    <lineage>
        <taxon>Bacteria</taxon>
        <taxon>Bacillati</taxon>
        <taxon>Actinomycetota</taxon>
        <taxon>Actinomycetes</taxon>
        <taxon>Kitasatosporales</taxon>
        <taxon>Streptomycetaceae</taxon>
        <taxon>Streptomyces</taxon>
    </lineage>
</organism>
<evidence type="ECO:0000313" key="2">
    <source>
        <dbReference type="EMBL" id="GAA2522591.1"/>
    </source>
</evidence>
<keyword evidence="3" id="KW-1185">Reference proteome</keyword>
<dbReference type="Proteomes" id="UP001501777">
    <property type="component" value="Unassembled WGS sequence"/>
</dbReference>
<feature type="compositionally biased region" description="Basic and acidic residues" evidence="1">
    <location>
        <begin position="80"/>
        <end position="91"/>
    </location>
</feature>
<dbReference type="EMBL" id="BAAASG010000029">
    <property type="protein sequence ID" value="GAA2522591.1"/>
    <property type="molecule type" value="Genomic_DNA"/>
</dbReference>
<evidence type="ECO:0000313" key="3">
    <source>
        <dbReference type="Proteomes" id="UP001501777"/>
    </source>
</evidence>
<evidence type="ECO:0000256" key="1">
    <source>
        <dbReference type="SAM" id="MobiDB-lite"/>
    </source>
</evidence>
<accession>A0ABN3NI13</accession>
<feature type="region of interest" description="Disordered" evidence="1">
    <location>
        <begin position="26"/>
        <end position="45"/>
    </location>
</feature>
<protein>
    <submittedName>
        <fullName evidence="2">Uncharacterized protein</fullName>
    </submittedName>
</protein>
<proteinExistence type="predicted"/>
<comment type="caution">
    <text evidence="2">The sequence shown here is derived from an EMBL/GenBank/DDBJ whole genome shotgun (WGS) entry which is preliminary data.</text>
</comment>
<gene>
    <name evidence="2" type="ORF">GCM10010276_87020</name>
</gene>
<sequence length="108" mass="12593">MWVETFTGLRMKQFERLWKVVRERGGNEPWMSDRPPGGRWDAISRPPCTWSDRDYSGHFARWTVRPRVDRAQSAAVPFLHAEREPTTRTGDHGAQGGRCDKRPSPCRR</sequence>
<feature type="region of interest" description="Disordered" evidence="1">
    <location>
        <begin position="76"/>
        <end position="108"/>
    </location>
</feature>
<feature type="compositionally biased region" description="Basic and acidic residues" evidence="1">
    <location>
        <begin position="98"/>
        <end position="108"/>
    </location>
</feature>
<name>A0ABN3NI13_STRLO</name>
<reference evidence="2 3" key="1">
    <citation type="journal article" date="2019" name="Int. J. Syst. Evol. Microbiol.">
        <title>The Global Catalogue of Microorganisms (GCM) 10K type strain sequencing project: providing services to taxonomists for standard genome sequencing and annotation.</title>
        <authorList>
            <consortium name="The Broad Institute Genomics Platform"/>
            <consortium name="The Broad Institute Genome Sequencing Center for Infectious Disease"/>
            <person name="Wu L."/>
            <person name="Ma J."/>
        </authorList>
    </citation>
    <scope>NUCLEOTIDE SEQUENCE [LARGE SCALE GENOMIC DNA]</scope>
    <source>
        <strain evidence="2 3">JCM 4395</strain>
    </source>
</reference>